<reference evidence="2" key="1">
    <citation type="submission" date="2023-04" db="EMBL/GenBank/DDBJ databases">
        <title>Phytophthora fragariaefolia NBRC 109709.</title>
        <authorList>
            <person name="Ichikawa N."/>
            <person name="Sato H."/>
            <person name="Tonouchi N."/>
        </authorList>
    </citation>
    <scope>NUCLEOTIDE SEQUENCE</scope>
    <source>
        <strain evidence="2">NBRC 109709</strain>
    </source>
</reference>
<evidence type="ECO:0000313" key="2">
    <source>
        <dbReference type="EMBL" id="GMF55368.1"/>
    </source>
</evidence>
<organism evidence="2 3">
    <name type="scientific">Phytophthora fragariaefolia</name>
    <dbReference type="NCBI Taxonomy" id="1490495"/>
    <lineage>
        <taxon>Eukaryota</taxon>
        <taxon>Sar</taxon>
        <taxon>Stramenopiles</taxon>
        <taxon>Oomycota</taxon>
        <taxon>Peronosporomycetes</taxon>
        <taxon>Peronosporales</taxon>
        <taxon>Peronosporaceae</taxon>
        <taxon>Phytophthora</taxon>
    </lineage>
</organism>
<dbReference type="Proteomes" id="UP001165121">
    <property type="component" value="Unassembled WGS sequence"/>
</dbReference>
<comment type="caution">
    <text evidence="2">The sequence shown here is derived from an EMBL/GenBank/DDBJ whole genome shotgun (WGS) entry which is preliminary data.</text>
</comment>
<dbReference type="AlphaFoldDB" id="A0A9W6Y7U3"/>
<proteinExistence type="predicted"/>
<protein>
    <submittedName>
        <fullName evidence="2">Unnamed protein product</fullName>
    </submittedName>
</protein>
<evidence type="ECO:0000313" key="3">
    <source>
        <dbReference type="Proteomes" id="UP001165121"/>
    </source>
</evidence>
<name>A0A9W6Y7U3_9STRA</name>
<keyword evidence="3" id="KW-1185">Reference proteome</keyword>
<feature type="signal peptide" evidence="1">
    <location>
        <begin position="1"/>
        <end position="23"/>
    </location>
</feature>
<dbReference type="EMBL" id="BSXT01003705">
    <property type="protein sequence ID" value="GMF55368.1"/>
    <property type="molecule type" value="Genomic_DNA"/>
</dbReference>
<keyword evidence="1" id="KW-0732">Signal</keyword>
<evidence type="ECO:0000256" key="1">
    <source>
        <dbReference type="SAM" id="SignalP"/>
    </source>
</evidence>
<feature type="chain" id="PRO_5040834557" evidence="1">
    <location>
        <begin position="24"/>
        <end position="135"/>
    </location>
</feature>
<sequence>MQLSQADILELLVLLAALNEADSWLVMQEAGLFDGPERPLIPDVRLDLDTYGYENAVKDFRFDVHGIRLLVRLCAMSDTVITEAGDRCLAEEALAVMLYRLSYPRRLHDVMDSSGAPRQRSVGSSCGQVCVIVRR</sequence>
<dbReference type="OrthoDB" id="115273at2759"/>
<gene>
    <name evidence="2" type="ORF">Pfra01_002331200</name>
</gene>
<accession>A0A9W6Y7U3</accession>